<name>R7UT36_CAPTE</name>
<accession>R7UT36</accession>
<dbReference type="OMA" id="IWARNQG"/>
<dbReference type="EMBL" id="KB298038">
    <property type="protein sequence ID" value="ELU09669.1"/>
    <property type="molecule type" value="Genomic_DNA"/>
</dbReference>
<dbReference type="AlphaFoldDB" id="R7UT36"/>
<evidence type="ECO:0000313" key="3">
    <source>
        <dbReference type="EMBL" id="ELU09669.1"/>
    </source>
</evidence>
<keyword evidence="1" id="KW-0175">Coiled coil</keyword>
<dbReference type="Proteomes" id="UP000014760">
    <property type="component" value="Unassembled WGS sequence"/>
</dbReference>
<dbReference type="OrthoDB" id="2441647at2759"/>
<dbReference type="PANTHER" id="PTHR45721:SF12">
    <property type="entry name" value="INTERMEDIATE FILAMENT PROTEIN IFA-1"/>
    <property type="match status" value="1"/>
</dbReference>
<reference evidence="5" key="1">
    <citation type="submission" date="2012-12" db="EMBL/GenBank/DDBJ databases">
        <authorList>
            <person name="Hellsten U."/>
            <person name="Grimwood J."/>
            <person name="Chapman J.A."/>
            <person name="Shapiro H."/>
            <person name="Aerts A."/>
            <person name="Otillar R.P."/>
            <person name="Terry A.Y."/>
            <person name="Boore J.L."/>
            <person name="Simakov O."/>
            <person name="Marletaz F."/>
            <person name="Cho S.-J."/>
            <person name="Edsinger-Gonzales E."/>
            <person name="Havlak P."/>
            <person name="Kuo D.-H."/>
            <person name="Larsson T."/>
            <person name="Lv J."/>
            <person name="Arendt D."/>
            <person name="Savage R."/>
            <person name="Osoegawa K."/>
            <person name="de Jong P."/>
            <person name="Lindberg D.R."/>
            <person name="Seaver E.C."/>
            <person name="Weisblat D.A."/>
            <person name="Putnam N.H."/>
            <person name="Grigoriev I.V."/>
            <person name="Rokhsar D.S."/>
        </authorList>
    </citation>
    <scope>NUCLEOTIDE SEQUENCE</scope>
    <source>
        <strain evidence="5">I ESC-2004</strain>
    </source>
</reference>
<organism evidence="3">
    <name type="scientific">Capitella teleta</name>
    <name type="common">Polychaete worm</name>
    <dbReference type="NCBI Taxonomy" id="283909"/>
    <lineage>
        <taxon>Eukaryota</taxon>
        <taxon>Metazoa</taxon>
        <taxon>Spiralia</taxon>
        <taxon>Lophotrochozoa</taxon>
        <taxon>Annelida</taxon>
        <taxon>Polychaeta</taxon>
        <taxon>Sedentaria</taxon>
        <taxon>Scolecida</taxon>
        <taxon>Capitellidae</taxon>
        <taxon>Capitella</taxon>
    </lineage>
</organism>
<dbReference type="GO" id="GO:0006998">
    <property type="term" value="P:nuclear envelope organization"/>
    <property type="evidence" value="ECO:0007669"/>
    <property type="project" value="TreeGrafter"/>
</dbReference>
<keyword evidence="5" id="KW-1185">Reference proteome</keyword>
<dbReference type="GO" id="GO:0005652">
    <property type="term" value="C:nuclear lamina"/>
    <property type="evidence" value="ECO:0007669"/>
    <property type="project" value="TreeGrafter"/>
</dbReference>
<dbReference type="InterPro" id="IPR001322">
    <property type="entry name" value="Lamin_tail_dom"/>
</dbReference>
<feature type="domain" description="LTD" evidence="2">
    <location>
        <begin position="28"/>
        <end position="144"/>
    </location>
</feature>
<protein>
    <recommendedName>
        <fullName evidence="2">LTD domain-containing protein</fullName>
    </recommendedName>
</protein>
<dbReference type="EMBL" id="AMQN01006285">
    <property type="status" value="NOT_ANNOTATED_CDS"/>
    <property type="molecule type" value="Genomic_DNA"/>
</dbReference>
<dbReference type="PANTHER" id="PTHR45721">
    <property type="entry name" value="LAMIN DM0-RELATED"/>
    <property type="match status" value="1"/>
</dbReference>
<dbReference type="Gene3D" id="2.60.40.1260">
    <property type="entry name" value="Lamin Tail domain"/>
    <property type="match status" value="1"/>
</dbReference>
<gene>
    <name evidence="3" type="ORF">CAPTEDRAFT_160557</name>
</gene>
<evidence type="ECO:0000259" key="2">
    <source>
        <dbReference type="PROSITE" id="PS51841"/>
    </source>
</evidence>
<dbReference type="STRING" id="283909.R7UT36"/>
<dbReference type="GO" id="GO:0031507">
    <property type="term" value="P:heterochromatin formation"/>
    <property type="evidence" value="ECO:0007669"/>
    <property type="project" value="TreeGrafter"/>
</dbReference>
<evidence type="ECO:0000313" key="5">
    <source>
        <dbReference type="Proteomes" id="UP000014760"/>
    </source>
</evidence>
<dbReference type="GO" id="GO:0005200">
    <property type="term" value="F:structural constituent of cytoskeleton"/>
    <property type="evidence" value="ECO:0007669"/>
    <property type="project" value="TreeGrafter"/>
</dbReference>
<evidence type="ECO:0000313" key="4">
    <source>
        <dbReference type="EnsemblMetazoa" id="CapteP160557"/>
    </source>
</evidence>
<dbReference type="HOGENOM" id="CLU_1760517_0_0_1"/>
<dbReference type="GO" id="GO:0051664">
    <property type="term" value="P:nuclear pore localization"/>
    <property type="evidence" value="ECO:0007669"/>
    <property type="project" value="TreeGrafter"/>
</dbReference>
<dbReference type="InterPro" id="IPR036415">
    <property type="entry name" value="Lamin_tail_dom_sf"/>
</dbReference>
<proteinExistence type="predicted"/>
<sequence>MMSGGSYEQDTDDSSLRVSQVVKGEMSAKTTYQRSAKGPVSISECTADGKCIILENTGRKEEFLGGWSIKRNIDGMDKANFTLDKNFTIRPAGKVKIFSAGQLPGNSGPYDIEANVASWGIGANITTSLINPSGDSRATHNQRTMYSS</sequence>
<dbReference type="PROSITE" id="PS51841">
    <property type="entry name" value="LTD"/>
    <property type="match status" value="1"/>
</dbReference>
<reference evidence="4" key="3">
    <citation type="submission" date="2015-06" db="UniProtKB">
        <authorList>
            <consortium name="EnsemblMetazoa"/>
        </authorList>
    </citation>
    <scope>IDENTIFICATION</scope>
</reference>
<dbReference type="EnsemblMetazoa" id="CapteT160557">
    <property type="protein sequence ID" value="CapteP160557"/>
    <property type="gene ID" value="CapteG160557"/>
</dbReference>
<dbReference type="GO" id="GO:0090435">
    <property type="term" value="P:protein localization to nuclear envelope"/>
    <property type="evidence" value="ECO:0007669"/>
    <property type="project" value="TreeGrafter"/>
</dbReference>
<dbReference type="Pfam" id="PF00932">
    <property type="entry name" value="LTD"/>
    <property type="match status" value="1"/>
</dbReference>
<reference evidence="3 5" key="2">
    <citation type="journal article" date="2013" name="Nature">
        <title>Insights into bilaterian evolution from three spiralian genomes.</title>
        <authorList>
            <person name="Simakov O."/>
            <person name="Marletaz F."/>
            <person name="Cho S.J."/>
            <person name="Edsinger-Gonzales E."/>
            <person name="Havlak P."/>
            <person name="Hellsten U."/>
            <person name="Kuo D.H."/>
            <person name="Larsson T."/>
            <person name="Lv J."/>
            <person name="Arendt D."/>
            <person name="Savage R."/>
            <person name="Osoegawa K."/>
            <person name="de Jong P."/>
            <person name="Grimwood J."/>
            <person name="Chapman J.A."/>
            <person name="Shapiro H."/>
            <person name="Aerts A."/>
            <person name="Otillar R.P."/>
            <person name="Terry A.Y."/>
            <person name="Boore J.L."/>
            <person name="Grigoriev I.V."/>
            <person name="Lindberg D.R."/>
            <person name="Seaver E.C."/>
            <person name="Weisblat D.A."/>
            <person name="Putnam N.H."/>
            <person name="Rokhsar D.S."/>
        </authorList>
    </citation>
    <scope>NUCLEOTIDE SEQUENCE</scope>
    <source>
        <strain evidence="3 5">I ESC-2004</strain>
    </source>
</reference>
<evidence type="ECO:0000256" key="1">
    <source>
        <dbReference type="ARBA" id="ARBA00023054"/>
    </source>
</evidence>
<dbReference type="GO" id="GO:0007097">
    <property type="term" value="P:nuclear migration"/>
    <property type="evidence" value="ECO:0007669"/>
    <property type="project" value="TreeGrafter"/>
</dbReference>
<dbReference type="SUPFAM" id="SSF74853">
    <property type="entry name" value="Lamin A/C globular tail domain"/>
    <property type="match status" value="1"/>
</dbReference>